<sequence>MSTEHNTIPGGQKYKTLVGSRPTVNDSNDFLWNHPSNTPSTSIIGGNVNNIQRHGEAEERVLSNYAIHPKICSRMPLYRRRIRTLVCNGLFAQDPISRYASRELHGKYSGQTLLRQPKSPGLRSLPRIAFAPRFQNSFAKDVTVQNSRDLSLARCHPPLSTCKVVLSFTEAIRTRQFDSNSHIFLGRGVRAHVVVDTMYNFQEWVHLVCVGDSSNVKPPPLDESEKSNFYHFHFAKAVHRARRDGSTGSLRGAADPFCRGFWKNFDGMVTGRFSMKLWPLTVMTGDGFVNVVWITHEGTLAYQAPPPDPILIRWNHLKKFKESVLYAQCNAKVPSIACNSPNWLQIQDHPDIIETFLTKGTNSTGWPNLHSL</sequence>
<comment type="caution">
    <text evidence="2">The sequence shown here is derived from an EMBL/GenBank/DDBJ whole genome shotgun (WGS) entry which is preliminary data.</text>
</comment>
<keyword evidence="3" id="KW-1185">Reference proteome</keyword>
<accession>A0AAD7F0V4</accession>
<feature type="region of interest" description="Disordered" evidence="1">
    <location>
        <begin position="1"/>
        <end position="20"/>
    </location>
</feature>
<evidence type="ECO:0000313" key="2">
    <source>
        <dbReference type="EMBL" id="KAJ7362951.1"/>
    </source>
</evidence>
<proteinExistence type="predicted"/>
<organism evidence="2 3">
    <name type="scientific">Mycena albidolilacea</name>
    <dbReference type="NCBI Taxonomy" id="1033008"/>
    <lineage>
        <taxon>Eukaryota</taxon>
        <taxon>Fungi</taxon>
        <taxon>Dikarya</taxon>
        <taxon>Basidiomycota</taxon>
        <taxon>Agaricomycotina</taxon>
        <taxon>Agaricomycetes</taxon>
        <taxon>Agaricomycetidae</taxon>
        <taxon>Agaricales</taxon>
        <taxon>Marasmiineae</taxon>
        <taxon>Mycenaceae</taxon>
        <taxon>Mycena</taxon>
    </lineage>
</organism>
<gene>
    <name evidence="2" type="ORF">DFH08DRAFT_930999</name>
</gene>
<dbReference type="AlphaFoldDB" id="A0AAD7F0V4"/>
<dbReference type="Proteomes" id="UP001218218">
    <property type="component" value="Unassembled WGS sequence"/>
</dbReference>
<protein>
    <submittedName>
        <fullName evidence="2">Uncharacterized protein</fullName>
    </submittedName>
</protein>
<name>A0AAD7F0V4_9AGAR</name>
<dbReference type="EMBL" id="JARIHO010000004">
    <property type="protein sequence ID" value="KAJ7362951.1"/>
    <property type="molecule type" value="Genomic_DNA"/>
</dbReference>
<evidence type="ECO:0000256" key="1">
    <source>
        <dbReference type="SAM" id="MobiDB-lite"/>
    </source>
</evidence>
<evidence type="ECO:0000313" key="3">
    <source>
        <dbReference type="Proteomes" id="UP001218218"/>
    </source>
</evidence>
<reference evidence="2" key="1">
    <citation type="submission" date="2023-03" db="EMBL/GenBank/DDBJ databases">
        <title>Massive genome expansion in bonnet fungi (Mycena s.s.) driven by repeated elements and novel gene families across ecological guilds.</title>
        <authorList>
            <consortium name="Lawrence Berkeley National Laboratory"/>
            <person name="Harder C.B."/>
            <person name="Miyauchi S."/>
            <person name="Viragh M."/>
            <person name="Kuo A."/>
            <person name="Thoen E."/>
            <person name="Andreopoulos B."/>
            <person name="Lu D."/>
            <person name="Skrede I."/>
            <person name="Drula E."/>
            <person name="Henrissat B."/>
            <person name="Morin E."/>
            <person name="Kohler A."/>
            <person name="Barry K."/>
            <person name="LaButti K."/>
            <person name="Morin E."/>
            <person name="Salamov A."/>
            <person name="Lipzen A."/>
            <person name="Mereny Z."/>
            <person name="Hegedus B."/>
            <person name="Baldrian P."/>
            <person name="Stursova M."/>
            <person name="Weitz H."/>
            <person name="Taylor A."/>
            <person name="Grigoriev I.V."/>
            <person name="Nagy L.G."/>
            <person name="Martin F."/>
            <person name="Kauserud H."/>
        </authorList>
    </citation>
    <scope>NUCLEOTIDE SEQUENCE</scope>
    <source>
        <strain evidence="2">CBHHK002</strain>
    </source>
</reference>